<dbReference type="RefSeq" id="XP_033534577.1">
    <property type="nucleotide sequence ID" value="XM_033675271.1"/>
</dbReference>
<dbReference type="AlphaFoldDB" id="A0A6G1G4V0"/>
<dbReference type="OrthoDB" id="5300765at2759"/>
<gene>
    <name evidence="2 4" type="ORF">P152DRAFT_331646</name>
</gene>
<reference evidence="2 4" key="1">
    <citation type="submission" date="2020-01" db="EMBL/GenBank/DDBJ databases">
        <authorList>
            <consortium name="DOE Joint Genome Institute"/>
            <person name="Haridas S."/>
            <person name="Albert R."/>
            <person name="Binder M."/>
            <person name="Bloem J."/>
            <person name="Labutti K."/>
            <person name="Salamov A."/>
            <person name="Andreopoulos B."/>
            <person name="Baker S.E."/>
            <person name="Barry K."/>
            <person name="Bills G."/>
            <person name="Bluhm B.H."/>
            <person name="Cannon C."/>
            <person name="Castanera R."/>
            <person name="Culley D.E."/>
            <person name="Daum C."/>
            <person name="Ezra D."/>
            <person name="Gonzalez J.B."/>
            <person name="Henrissat B."/>
            <person name="Kuo A."/>
            <person name="Liang C."/>
            <person name="Lipzen A."/>
            <person name="Lutzoni F."/>
            <person name="Magnuson J."/>
            <person name="Mondo S."/>
            <person name="Nolan M."/>
            <person name="Ohm R."/>
            <person name="Pangilinan J."/>
            <person name="Park H.-J."/>
            <person name="Ramirez L."/>
            <person name="Alfaro M."/>
            <person name="Sun H."/>
            <person name="Tritt A."/>
            <person name="Yoshinaga Y."/>
            <person name="Zwiers L.-H."/>
            <person name="Turgeon B.G."/>
            <person name="Goodwin S.B."/>
            <person name="Spatafora J.W."/>
            <person name="Crous P.W."/>
            <person name="Grigoriev I.V."/>
        </authorList>
    </citation>
    <scope>NUCLEOTIDE SEQUENCE</scope>
    <source>
        <strain evidence="2 4">CBS 781.70</strain>
    </source>
</reference>
<keyword evidence="3" id="KW-1185">Reference proteome</keyword>
<accession>A0A6G1G4V0</accession>
<evidence type="ECO:0000256" key="1">
    <source>
        <dbReference type="SAM" id="MobiDB-lite"/>
    </source>
</evidence>
<reference evidence="4" key="2">
    <citation type="submission" date="2020-04" db="EMBL/GenBank/DDBJ databases">
        <authorList>
            <consortium name="NCBI Genome Project"/>
        </authorList>
    </citation>
    <scope>NUCLEOTIDE SEQUENCE</scope>
    <source>
        <strain evidence="4">CBS 781.70</strain>
    </source>
</reference>
<name>A0A6G1G4V0_9PEZI</name>
<feature type="region of interest" description="Disordered" evidence="1">
    <location>
        <begin position="143"/>
        <end position="182"/>
    </location>
</feature>
<organism evidence="2">
    <name type="scientific">Eremomyces bilateralis CBS 781.70</name>
    <dbReference type="NCBI Taxonomy" id="1392243"/>
    <lineage>
        <taxon>Eukaryota</taxon>
        <taxon>Fungi</taxon>
        <taxon>Dikarya</taxon>
        <taxon>Ascomycota</taxon>
        <taxon>Pezizomycotina</taxon>
        <taxon>Dothideomycetes</taxon>
        <taxon>Dothideomycetes incertae sedis</taxon>
        <taxon>Eremomycetales</taxon>
        <taxon>Eremomycetaceae</taxon>
        <taxon>Eremomyces</taxon>
    </lineage>
</organism>
<dbReference type="Proteomes" id="UP000504638">
    <property type="component" value="Unplaced"/>
</dbReference>
<reference evidence="4" key="3">
    <citation type="submission" date="2025-04" db="UniProtKB">
        <authorList>
            <consortium name="RefSeq"/>
        </authorList>
    </citation>
    <scope>IDENTIFICATION</scope>
    <source>
        <strain evidence="4">CBS 781.70</strain>
    </source>
</reference>
<evidence type="ECO:0000313" key="4">
    <source>
        <dbReference type="RefSeq" id="XP_033534577.1"/>
    </source>
</evidence>
<evidence type="ECO:0000313" key="3">
    <source>
        <dbReference type="Proteomes" id="UP000504638"/>
    </source>
</evidence>
<feature type="compositionally biased region" description="Polar residues" evidence="1">
    <location>
        <begin position="110"/>
        <end position="124"/>
    </location>
</feature>
<evidence type="ECO:0000313" key="2">
    <source>
        <dbReference type="EMBL" id="KAF1812946.1"/>
    </source>
</evidence>
<dbReference type="GeneID" id="54415841"/>
<feature type="region of interest" description="Disordered" evidence="1">
    <location>
        <begin position="75"/>
        <end position="124"/>
    </location>
</feature>
<protein>
    <recommendedName>
        <fullName evidence="5">Sialidase</fullName>
    </recommendedName>
</protein>
<proteinExistence type="predicted"/>
<evidence type="ECO:0008006" key="5">
    <source>
        <dbReference type="Google" id="ProtNLM"/>
    </source>
</evidence>
<sequence>MGIYNINTHVRQNTPPYEGLQYGSAVPYQTCGNVYPDSSPESVLSRHTHMTTPERSPMRVVGQAILPRIRCQDQVTEPSAPGPIRHRKSASASSHPSLYPYTLRRPSSIHRGTSPPNSDIVSPSSAVSTASLFESAFSSALNSPISITGNHRRRSSLAVMSREPSQQSFAGRPGHSRAGSASSVDEAVLSRYSYPYRTEPQYVTAATYPPNSATHLPSTSFSSQYNADILAPFTDTAAAGTEAPQESNCLTNYLTSTNPTPMLISRATRNDIGAKHFWFDVRNLRRWDGFCVQTIMDLPTIPGLLAISLNADEYFPLPPRTNPTPETESALVDIWKNTLAFKVNAGLKLCNNNLRMHAVSNPTSGAVNRPDFVSNAPGDIEKTFRGHTRGRVIGIAKSYEEWNTSLRTGNANDQCKYLKGLAHLHYLLRENGCRYGFIITEIELICVRAGGPANNIPTDLSASTNNAAATGAEDPNNWPIYGWLELAAPIKLATSHEPTDVTDAGAHPPMTAALALWFLNMLAADLVLPGQPSWRMEVGGPAACSRNRCEPRDEWMPKVFTQFEKRAAKKARKWVFPDEPFQRGEAKREK</sequence>
<dbReference type="EMBL" id="ML975156">
    <property type="protein sequence ID" value="KAF1812946.1"/>
    <property type="molecule type" value="Genomic_DNA"/>
</dbReference>